<dbReference type="GO" id="GO:0005886">
    <property type="term" value="C:plasma membrane"/>
    <property type="evidence" value="ECO:0007669"/>
    <property type="project" value="UniProtKB-SubCell"/>
</dbReference>
<keyword evidence="2" id="KW-1003">Cell membrane</keyword>
<proteinExistence type="predicted"/>
<dbReference type="PRINTS" id="PR00237">
    <property type="entry name" value="GPCRRHODOPSN"/>
</dbReference>
<dbReference type="Gene3D" id="1.20.1070.10">
    <property type="entry name" value="Rhodopsin 7-helix transmembrane proteins"/>
    <property type="match status" value="1"/>
</dbReference>
<accession>A0A1D1UW98</accession>
<feature type="domain" description="G-protein coupled receptors family 1 profile" evidence="10">
    <location>
        <begin position="36"/>
        <end position="294"/>
    </location>
</feature>
<evidence type="ECO:0000313" key="11">
    <source>
        <dbReference type="EMBL" id="GAU91992.1"/>
    </source>
</evidence>
<sequence length="341" mass="38852">MTMSNNSSTVTSSEQDRAPPRATFFIALLIIITVVSNLLFIVLFFTSRRLRTPFNIYLLNIAINDFLTGLIDMPYYAVLTYYGYWALSDLHCSVWMFFDFTVDLVSLWGLVAVSVDRVWSITWPVSYCHHNSFKKAFFLIGCGWVICYASMLPGYIYTRSHFANQSVNLSCEWINDGAPSWASSIPLAFVDIFTPVILTVICYMIVVVQMGRLKRQRQINAQNDDNSRRESRRKKKDRQALLVLTALIVACVLAWVPWWVCMFLHLVTEEEYSVCLTVTYWLSYGLSGANPFMSGIASSDVRYVLKHFCGRKPNRGRVSAISAKHTGGNGMTLHHHSSNHD</sequence>
<dbReference type="GO" id="GO:0030425">
    <property type="term" value="C:dendrite"/>
    <property type="evidence" value="ECO:0007669"/>
    <property type="project" value="TreeGrafter"/>
</dbReference>
<feature type="transmembrane region" description="Helical" evidence="9">
    <location>
        <begin position="185"/>
        <end position="208"/>
    </location>
</feature>
<dbReference type="GO" id="GO:0030594">
    <property type="term" value="F:neurotransmitter receptor activity"/>
    <property type="evidence" value="ECO:0007669"/>
    <property type="project" value="TreeGrafter"/>
</dbReference>
<evidence type="ECO:0000256" key="1">
    <source>
        <dbReference type="ARBA" id="ARBA00004651"/>
    </source>
</evidence>
<feature type="transmembrane region" description="Helical" evidence="9">
    <location>
        <begin position="136"/>
        <end position="157"/>
    </location>
</feature>
<evidence type="ECO:0000259" key="10">
    <source>
        <dbReference type="PROSITE" id="PS50262"/>
    </source>
</evidence>
<evidence type="ECO:0000256" key="8">
    <source>
        <dbReference type="ARBA" id="ARBA00023224"/>
    </source>
</evidence>
<keyword evidence="8" id="KW-0807">Transducer</keyword>
<dbReference type="GO" id="GO:0007187">
    <property type="term" value="P:G protein-coupled receptor signaling pathway, coupled to cyclic nucleotide second messenger"/>
    <property type="evidence" value="ECO:0007669"/>
    <property type="project" value="TreeGrafter"/>
</dbReference>
<evidence type="ECO:0000313" key="12">
    <source>
        <dbReference type="Proteomes" id="UP000186922"/>
    </source>
</evidence>
<keyword evidence="3 9" id="KW-0812">Transmembrane</keyword>
<keyword evidence="12" id="KW-1185">Reference proteome</keyword>
<dbReference type="GO" id="GO:0045202">
    <property type="term" value="C:synapse"/>
    <property type="evidence" value="ECO:0007669"/>
    <property type="project" value="GOC"/>
</dbReference>
<dbReference type="InterPro" id="IPR000276">
    <property type="entry name" value="GPCR_Rhodpsn"/>
</dbReference>
<dbReference type="EMBL" id="BDGG01000002">
    <property type="protein sequence ID" value="GAU91992.1"/>
    <property type="molecule type" value="Genomic_DNA"/>
</dbReference>
<organism evidence="11 12">
    <name type="scientific">Ramazzottius varieornatus</name>
    <name type="common">Water bear</name>
    <name type="synonym">Tardigrade</name>
    <dbReference type="NCBI Taxonomy" id="947166"/>
    <lineage>
        <taxon>Eukaryota</taxon>
        <taxon>Metazoa</taxon>
        <taxon>Ecdysozoa</taxon>
        <taxon>Tardigrada</taxon>
        <taxon>Eutardigrada</taxon>
        <taxon>Parachela</taxon>
        <taxon>Hypsibioidea</taxon>
        <taxon>Ramazzottiidae</taxon>
        <taxon>Ramazzottius</taxon>
    </lineage>
</organism>
<evidence type="ECO:0000256" key="9">
    <source>
        <dbReference type="SAM" id="Phobius"/>
    </source>
</evidence>
<dbReference type="Proteomes" id="UP000186922">
    <property type="component" value="Unassembled WGS sequence"/>
</dbReference>
<evidence type="ECO:0000256" key="5">
    <source>
        <dbReference type="ARBA" id="ARBA00023040"/>
    </source>
</evidence>
<evidence type="ECO:0000256" key="7">
    <source>
        <dbReference type="ARBA" id="ARBA00023170"/>
    </source>
</evidence>
<comment type="caution">
    <text evidence="11">The sequence shown here is derived from an EMBL/GenBank/DDBJ whole genome shotgun (WGS) entry which is preliminary data.</text>
</comment>
<evidence type="ECO:0000256" key="3">
    <source>
        <dbReference type="ARBA" id="ARBA00022692"/>
    </source>
</evidence>
<keyword evidence="7" id="KW-0675">Receptor</keyword>
<dbReference type="CDD" id="cd00637">
    <property type="entry name" value="7tm_classA_rhodopsin-like"/>
    <property type="match status" value="1"/>
</dbReference>
<gene>
    <name evidence="11" type="primary">RvY_04145-1</name>
    <name evidence="11" type="synonym">RvY_04145.1</name>
    <name evidence="11" type="ORF">RvY_04145</name>
</gene>
<comment type="subcellular location">
    <subcellularLocation>
        <location evidence="1">Cell membrane</location>
        <topology evidence="1">Multi-pass membrane protein</topology>
    </subcellularLocation>
</comment>
<feature type="transmembrane region" description="Helical" evidence="9">
    <location>
        <begin position="240"/>
        <end position="260"/>
    </location>
</feature>
<dbReference type="SUPFAM" id="SSF81321">
    <property type="entry name" value="Family A G protein-coupled receptor-like"/>
    <property type="match status" value="1"/>
</dbReference>
<name>A0A1D1UW98_RAMVA</name>
<dbReference type="OrthoDB" id="10071613at2759"/>
<dbReference type="PANTHER" id="PTHR24247:SF202">
    <property type="entry name" value="5-HYDROXYTRYPTAMINE RECEPTOR 1"/>
    <property type="match status" value="1"/>
</dbReference>
<feature type="transmembrane region" description="Helical" evidence="9">
    <location>
        <begin position="94"/>
        <end position="115"/>
    </location>
</feature>
<dbReference type="AlphaFoldDB" id="A0A1D1UW98"/>
<reference evidence="11 12" key="1">
    <citation type="journal article" date="2016" name="Nat. Commun.">
        <title>Extremotolerant tardigrade genome and improved radiotolerance of human cultured cells by tardigrade-unique protein.</title>
        <authorList>
            <person name="Hashimoto T."/>
            <person name="Horikawa D.D."/>
            <person name="Saito Y."/>
            <person name="Kuwahara H."/>
            <person name="Kozuka-Hata H."/>
            <person name="Shin-I T."/>
            <person name="Minakuchi Y."/>
            <person name="Ohishi K."/>
            <person name="Motoyama A."/>
            <person name="Aizu T."/>
            <person name="Enomoto A."/>
            <person name="Kondo K."/>
            <person name="Tanaka S."/>
            <person name="Hara Y."/>
            <person name="Koshikawa S."/>
            <person name="Sagara H."/>
            <person name="Miura T."/>
            <person name="Yokobori S."/>
            <person name="Miyagawa K."/>
            <person name="Suzuki Y."/>
            <person name="Kubo T."/>
            <person name="Oyama M."/>
            <person name="Kohara Y."/>
            <person name="Fujiyama A."/>
            <person name="Arakawa K."/>
            <person name="Katayama T."/>
            <person name="Toyoda A."/>
            <person name="Kunieda T."/>
        </authorList>
    </citation>
    <scope>NUCLEOTIDE SEQUENCE [LARGE SCALE GENOMIC DNA]</scope>
    <source>
        <strain evidence="11 12">YOKOZUNA-1</strain>
    </source>
</reference>
<dbReference type="PROSITE" id="PS50262">
    <property type="entry name" value="G_PROTEIN_RECEP_F1_2"/>
    <property type="match status" value="1"/>
</dbReference>
<dbReference type="GO" id="GO:0007268">
    <property type="term" value="P:chemical synaptic transmission"/>
    <property type="evidence" value="ECO:0007669"/>
    <property type="project" value="TreeGrafter"/>
</dbReference>
<keyword evidence="5" id="KW-0297">G-protein coupled receptor</keyword>
<keyword evidence="6 9" id="KW-0472">Membrane</keyword>
<evidence type="ECO:0000256" key="4">
    <source>
        <dbReference type="ARBA" id="ARBA00022989"/>
    </source>
</evidence>
<dbReference type="GO" id="GO:0004993">
    <property type="term" value="F:G protein-coupled serotonin receptor activity"/>
    <property type="evidence" value="ECO:0007669"/>
    <property type="project" value="TreeGrafter"/>
</dbReference>
<feature type="transmembrane region" description="Helical" evidence="9">
    <location>
        <begin position="57"/>
        <end position="82"/>
    </location>
</feature>
<dbReference type="PANTHER" id="PTHR24247">
    <property type="entry name" value="5-HYDROXYTRYPTAMINE RECEPTOR"/>
    <property type="match status" value="1"/>
</dbReference>
<dbReference type="InterPro" id="IPR017452">
    <property type="entry name" value="GPCR_Rhodpsn_7TM"/>
</dbReference>
<protein>
    <recommendedName>
        <fullName evidence="10">G-protein coupled receptors family 1 profile domain-containing protein</fullName>
    </recommendedName>
</protein>
<evidence type="ECO:0000256" key="6">
    <source>
        <dbReference type="ARBA" id="ARBA00023136"/>
    </source>
</evidence>
<keyword evidence="4 9" id="KW-1133">Transmembrane helix</keyword>
<dbReference type="STRING" id="947166.A0A1D1UW98"/>
<dbReference type="Pfam" id="PF00001">
    <property type="entry name" value="7tm_1"/>
    <property type="match status" value="1"/>
</dbReference>
<feature type="transmembrane region" description="Helical" evidence="9">
    <location>
        <begin position="22"/>
        <end position="45"/>
    </location>
</feature>
<feature type="transmembrane region" description="Helical" evidence="9">
    <location>
        <begin position="280"/>
        <end position="305"/>
    </location>
</feature>
<evidence type="ECO:0000256" key="2">
    <source>
        <dbReference type="ARBA" id="ARBA00022475"/>
    </source>
</evidence>